<dbReference type="GO" id="GO:1990071">
    <property type="term" value="C:TRAPPII protein complex"/>
    <property type="evidence" value="ECO:0007669"/>
    <property type="project" value="InterPro"/>
</dbReference>
<comment type="subcellular location">
    <subcellularLocation>
        <location evidence="1">Golgi apparatus</location>
    </subcellularLocation>
</comment>
<dbReference type="GO" id="GO:0034498">
    <property type="term" value="P:early endosome to Golgi transport"/>
    <property type="evidence" value="ECO:0007669"/>
    <property type="project" value="TreeGrafter"/>
</dbReference>
<dbReference type="InterPro" id="IPR022233">
    <property type="entry name" value="TRAPPC10/Trs130_C"/>
</dbReference>
<feature type="domain" description="TRAPPC10/Trs130 C-terminal" evidence="4">
    <location>
        <begin position="998"/>
        <end position="1121"/>
    </location>
</feature>
<keyword evidence="2" id="KW-0813">Transport</keyword>
<gene>
    <name evidence="7" type="ORF">CHIRRI_LOCUS8971</name>
</gene>
<evidence type="ECO:0000256" key="3">
    <source>
        <dbReference type="ARBA" id="ARBA00023034"/>
    </source>
</evidence>
<dbReference type="InterPro" id="IPR011990">
    <property type="entry name" value="TPR-like_helical_dom_sf"/>
</dbReference>
<dbReference type="GO" id="GO:0005829">
    <property type="term" value="C:cytosol"/>
    <property type="evidence" value="ECO:0007669"/>
    <property type="project" value="GOC"/>
</dbReference>
<dbReference type="PANTHER" id="PTHR13251:SF3">
    <property type="entry name" value="TRAFFICKING PROTEIN PARTICLE COMPLEX SUBUNIT 10"/>
    <property type="match status" value="1"/>
</dbReference>
<evidence type="ECO:0000259" key="6">
    <source>
        <dbReference type="Pfam" id="PF23604"/>
    </source>
</evidence>
<evidence type="ECO:0000313" key="8">
    <source>
        <dbReference type="Proteomes" id="UP001153620"/>
    </source>
</evidence>
<protein>
    <recommendedName>
        <fullName evidence="9">Trafficking protein particle complex subunit 10</fullName>
    </recommendedName>
</protein>
<keyword evidence="8" id="KW-1185">Reference proteome</keyword>
<accession>A0A9N9RW85</accession>
<evidence type="ECO:0000259" key="4">
    <source>
        <dbReference type="Pfam" id="PF12584"/>
    </source>
</evidence>
<dbReference type="AlphaFoldDB" id="A0A9N9RW85"/>
<dbReference type="InterPro" id="IPR056917">
    <property type="entry name" value="Ig_TRAPPC10"/>
</dbReference>
<dbReference type="GO" id="GO:0006891">
    <property type="term" value="P:intra-Golgi vesicle-mediated transport"/>
    <property type="evidence" value="ECO:0007669"/>
    <property type="project" value="TreeGrafter"/>
</dbReference>
<proteinExistence type="predicted"/>
<evidence type="ECO:0000256" key="2">
    <source>
        <dbReference type="ARBA" id="ARBA00022448"/>
    </source>
</evidence>
<evidence type="ECO:0000256" key="1">
    <source>
        <dbReference type="ARBA" id="ARBA00004555"/>
    </source>
</evidence>
<dbReference type="OrthoDB" id="10256906at2759"/>
<sequence length="1127" mass="129790">MMNLKPLISYSGDNILFKSIQTRIEQALPTDKIEWKRSYGRGTAKNIKLEANFKTFESCKAQIESYNSQNFDILKDPSLHIYISECNDVETYKGTLKEELDSWLKNLATYGISDWMILIVETIDMKKTKNILPRQSVLDKIRLDFGAKNADRCVSILNPLKFENKATESFRSMIQRIRHLILSAYNKNIIKFEEIIRARREERNNEDWNFITYFLLQEKLAFVLEMLTLYSDALVQYDELDAMLNLFIMNTMYGEKPKWMSTFEKPLNNLRGITMCQKDIKETREKIVDNSITIIELRNYIFQRQCTLLNSMEHQWEIAQRLFPFLFSTLREIVEALRLETFMGTLSCWQFINCLEVLNMCDCVVGTENIIKCSQHTASIWNLAKDKLYELGKLCGLLPGSDSTSEQLHIVVQLSSSIGESPERDELEKKELEIRRSHSPSRKVQKPGCERLREALQSNELFQKLYLELCELAISTYKHVSRLRSARYVGRDLGNFYCSLNEPHKAIVFFTDLLRELKSEKWNALASQTLLELANCYKKLDDSLSYTKVCAAISCCVDLEILVRTFYFDDFLKSLKSIQPILTQSDKESNNFIQLEDNFKLIDVHLVNSSPIIQDSLLSLELRIDSNFPREVLCEKVAISFELFGKGTEAVIPPNEFDILPFSIETDLKQDNTINMVSVICESKGKVRRTSSGKNDNLPVTESNFKHSASAKNILIHPGINVIVLETKALEVGTWIMKQIAIHFQKLKFLSKSINVRNKPFEISTKSSSASLHFSDLVAGLDQSMKLFISGGSYHFPKESSIQLKCSKGLKLKKNDENDYQKTLNIKLTDFKLFEERTVELSALCELPCRRDETLIDQKVLLHCPWSECEIQIPLKFLPILTASCRLHSSGSKKFLQVIVKSLYEKNLILTDAVMKCLVNNVIITDLNPKSQNRVTIMKNISISYLYEIEAEPLQTINELPVISIEFNVMYADVNHSEVIRRYICPFDVTDYNTLFHLTVKIATEPQEICRVGTVCHLNLTIKKLTEQKQFNDLMYEVLFDQNMWALYGRSAGVVSMTDDMMETTITLDIFPLIPGFLPLPNIRLSKYMANKTNKTDNPKLVPFAPTQVYNSTKSLQIHVLNNVEQQ</sequence>
<dbReference type="InterPro" id="IPR056913">
    <property type="entry name" value="TRAPPC10/Trs130_N"/>
</dbReference>
<reference evidence="7" key="1">
    <citation type="submission" date="2022-01" db="EMBL/GenBank/DDBJ databases">
        <authorList>
            <person name="King R."/>
        </authorList>
    </citation>
    <scope>NUCLEOTIDE SEQUENCE</scope>
</reference>
<dbReference type="Pfam" id="PF12584">
    <property type="entry name" value="TRAPPC10"/>
    <property type="match status" value="1"/>
</dbReference>
<dbReference type="Proteomes" id="UP001153620">
    <property type="component" value="Chromosome 2"/>
</dbReference>
<dbReference type="InterPro" id="IPR045126">
    <property type="entry name" value="TRAPPC10/Trs130"/>
</dbReference>
<dbReference type="PANTHER" id="PTHR13251">
    <property type="entry name" value="EPILEPSY HOLOPROSENCEPHALY CANDIDATE 1/TMEM1"/>
    <property type="match status" value="1"/>
</dbReference>
<dbReference type="Pfam" id="PF23036">
    <property type="entry name" value="TRAPPC10_1st"/>
    <property type="match status" value="1"/>
</dbReference>
<dbReference type="EMBL" id="OU895878">
    <property type="protein sequence ID" value="CAG9806106.1"/>
    <property type="molecule type" value="Genomic_DNA"/>
</dbReference>
<dbReference type="SUPFAM" id="SSF48452">
    <property type="entry name" value="TPR-like"/>
    <property type="match status" value="1"/>
</dbReference>
<evidence type="ECO:0000313" key="7">
    <source>
        <dbReference type="EMBL" id="CAG9806106.1"/>
    </source>
</evidence>
<feature type="domain" description="TRAPPC10 Ig-like" evidence="6">
    <location>
        <begin position="766"/>
        <end position="879"/>
    </location>
</feature>
<organism evidence="7 8">
    <name type="scientific">Chironomus riparius</name>
    <dbReference type="NCBI Taxonomy" id="315576"/>
    <lineage>
        <taxon>Eukaryota</taxon>
        <taxon>Metazoa</taxon>
        <taxon>Ecdysozoa</taxon>
        <taxon>Arthropoda</taxon>
        <taxon>Hexapoda</taxon>
        <taxon>Insecta</taxon>
        <taxon>Pterygota</taxon>
        <taxon>Neoptera</taxon>
        <taxon>Endopterygota</taxon>
        <taxon>Diptera</taxon>
        <taxon>Nematocera</taxon>
        <taxon>Chironomoidea</taxon>
        <taxon>Chironomidae</taxon>
        <taxon>Chironominae</taxon>
        <taxon>Chironomus</taxon>
    </lineage>
</organism>
<evidence type="ECO:0000259" key="5">
    <source>
        <dbReference type="Pfam" id="PF23036"/>
    </source>
</evidence>
<feature type="domain" description="TRAPPC10/Trs130 N-terminal" evidence="5">
    <location>
        <begin position="3"/>
        <end position="319"/>
    </location>
</feature>
<evidence type="ECO:0008006" key="9">
    <source>
        <dbReference type="Google" id="ProtNLM"/>
    </source>
</evidence>
<keyword evidence="3" id="KW-0333">Golgi apparatus</keyword>
<dbReference type="Pfam" id="PF23604">
    <property type="entry name" value="Ig_TRAPPC10"/>
    <property type="match status" value="1"/>
</dbReference>
<name>A0A9N9RW85_9DIPT</name>
<reference evidence="7" key="2">
    <citation type="submission" date="2022-10" db="EMBL/GenBank/DDBJ databases">
        <authorList>
            <consortium name="ENA_rothamsted_submissions"/>
            <consortium name="culmorum"/>
            <person name="King R."/>
        </authorList>
    </citation>
    <scope>NUCLEOTIDE SEQUENCE</scope>
</reference>